<sequence length="122" mass="13372">MVFSSPLGEKPRRAESFCPPARARGRCLWPPPGDFERTPRSRTQGGELGEDMRGPVPGSDSQFLPAFLPPPFHPGFLPSFQSVELLSRQVRSLDIRVERVGGNRIPGSNLHLALSVRVGELG</sequence>
<name>A0A452R7Z9_URSAM</name>
<keyword evidence="3" id="KW-1185">Reference proteome</keyword>
<evidence type="ECO:0000313" key="3">
    <source>
        <dbReference type="Proteomes" id="UP000291022"/>
    </source>
</evidence>
<evidence type="ECO:0000256" key="1">
    <source>
        <dbReference type="SAM" id="MobiDB-lite"/>
    </source>
</evidence>
<reference evidence="3" key="1">
    <citation type="submission" date="2016-06" db="EMBL/GenBank/DDBJ databases">
        <title>De novo assembly and RNA-Seq shows season-dependent expression and editing in black bear kidneys.</title>
        <authorList>
            <person name="Korstanje R."/>
            <person name="Srivastava A."/>
            <person name="Sarsani V.K."/>
            <person name="Sheehan S.M."/>
            <person name="Seger R.L."/>
            <person name="Barter M.E."/>
            <person name="Lindqvist C."/>
            <person name="Brody L.C."/>
            <person name="Mullikin J.C."/>
        </authorList>
    </citation>
    <scope>NUCLEOTIDE SEQUENCE [LARGE SCALE GENOMIC DNA]</scope>
</reference>
<evidence type="ECO:0000313" key="2">
    <source>
        <dbReference type="Ensembl" id="ENSUAMP00000014513.1"/>
    </source>
</evidence>
<feature type="region of interest" description="Disordered" evidence="1">
    <location>
        <begin position="23"/>
        <end position="64"/>
    </location>
</feature>
<dbReference type="Ensembl" id="ENSUAMT00000016284.1">
    <property type="protein sequence ID" value="ENSUAMP00000014513.1"/>
    <property type="gene ID" value="ENSUAMG00000011646.1"/>
</dbReference>
<reference evidence="2" key="3">
    <citation type="submission" date="2025-09" db="UniProtKB">
        <authorList>
            <consortium name="Ensembl"/>
        </authorList>
    </citation>
    <scope>IDENTIFICATION</scope>
</reference>
<dbReference type="GeneTree" id="ENSGT00910000147388"/>
<dbReference type="AlphaFoldDB" id="A0A452R7Z9"/>
<protein>
    <submittedName>
        <fullName evidence="2">Uncharacterized protein</fullName>
    </submittedName>
</protein>
<proteinExistence type="predicted"/>
<dbReference type="Proteomes" id="UP000291022">
    <property type="component" value="Unassembled WGS sequence"/>
</dbReference>
<reference evidence="2" key="2">
    <citation type="submission" date="2025-08" db="UniProtKB">
        <authorList>
            <consortium name="Ensembl"/>
        </authorList>
    </citation>
    <scope>IDENTIFICATION</scope>
</reference>
<organism evidence="2 3">
    <name type="scientific">Ursus americanus</name>
    <name type="common">American black bear</name>
    <name type="synonym">Euarctos americanus</name>
    <dbReference type="NCBI Taxonomy" id="9643"/>
    <lineage>
        <taxon>Eukaryota</taxon>
        <taxon>Metazoa</taxon>
        <taxon>Chordata</taxon>
        <taxon>Craniata</taxon>
        <taxon>Vertebrata</taxon>
        <taxon>Euteleostomi</taxon>
        <taxon>Mammalia</taxon>
        <taxon>Eutheria</taxon>
        <taxon>Laurasiatheria</taxon>
        <taxon>Carnivora</taxon>
        <taxon>Caniformia</taxon>
        <taxon>Ursidae</taxon>
        <taxon>Ursus</taxon>
    </lineage>
</organism>
<accession>A0A452R7Z9</accession>